<dbReference type="EMBL" id="JAWDGP010007454">
    <property type="protein sequence ID" value="KAK3717561.1"/>
    <property type="molecule type" value="Genomic_DNA"/>
</dbReference>
<comment type="caution">
    <text evidence="1">The sequence shown here is derived from an EMBL/GenBank/DDBJ whole genome shotgun (WGS) entry which is preliminary data.</text>
</comment>
<gene>
    <name evidence="1" type="ORF">RRG08_032042</name>
</gene>
<reference evidence="1" key="1">
    <citation type="journal article" date="2023" name="G3 (Bethesda)">
        <title>A reference genome for the long-term kleptoplast-retaining sea slug Elysia crispata morphotype clarki.</title>
        <authorList>
            <person name="Eastman K.E."/>
            <person name="Pendleton A.L."/>
            <person name="Shaikh M.A."/>
            <person name="Suttiyut T."/>
            <person name="Ogas R."/>
            <person name="Tomko P."/>
            <person name="Gavelis G."/>
            <person name="Widhalm J.R."/>
            <person name="Wisecaver J.H."/>
        </authorList>
    </citation>
    <scope>NUCLEOTIDE SEQUENCE</scope>
    <source>
        <strain evidence="1">ECLA1</strain>
    </source>
</reference>
<evidence type="ECO:0000313" key="2">
    <source>
        <dbReference type="Proteomes" id="UP001283361"/>
    </source>
</evidence>
<evidence type="ECO:0000313" key="1">
    <source>
        <dbReference type="EMBL" id="KAK3717561.1"/>
    </source>
</evidence>
<dbReference type="AlphaFoldDB" id="A0AAE1CN72"/>
<organism evidence="1 2">
    <name type="scientific">Elysia crispata</name>
    <name type="common">lettuce slug</name>
    <dbReference type="NCBI Taxonomy" id="231223"/>
    <lineage>
        <taxon>Eukaryota</taxon>
        <taxon>Metazoa</taxon>
        <taxon>Spiralia</taxon>
        <taxon>Lophotrochozoa</taxon>
        <taxon>Mollusca</taxon>
        <taxon>Gastropoda</taxon>
        <taxon>Heterobranchia</taxon>
        <taxon>Euthyneura</taxon>
        <taxon>Panpulmonata</taxon>
        <taxon>Sacoglossa</taxon>
        <taxon>Placobranchoidea</taxon>
        <taxon>Plakobranchidae</taxon>
        <taxon>Elysia</taxon>
    </lineage>
</organism>
<accession>A0AAE1CN72</accession>
<keyword evidence="2" id="KW-1185">Reference proteome</keyword>
<dbReference type="Proteomes" id="UP001283361">
    <property type="component" value="Unassembled WGS sequence"/>
</dbReference>
<proteinExistence type="predicted"/>
<sequence length="132" mass="14712">MSTTVTASLRCGYNMPRGSAEFELVIQELRTEHIWTPLRFSPQDEQRVVPGEQKTRAFRPSGVATESTAGLFKAPRPLRRSNTVAASKLSKLSRSQTLGAFPVWGKRPLQRRVDSFTVHDSLSPSNLGDIKE</sequence>
<name>A0AAE1CN72_9GAST</name>
<protein>
    <submittedName>
        <fullName evidence="1">Uncharacterized protein</fullName>
    </submittedName>
</protein>